<comment type="caution">
    <text evidence="3">The sequence shown here is derived from an EMBL/GenBank/DDBJ whole genome shotgun (WGS) entry which is preliminary data.</text>
</comment>
<feature type="chain" id="PRO_5046552304" evidence="2">
    <location>
        <begin position="25"/>
        <end position="190"/>
    </location>
</feature>
<name>A0ABU7XHQ5_9HYPH</name>
<dbReference type="EMBL" id="JAZHYN010000027">
    <property type="protein sequence ID" value="MEF3366916.1"/>
    <property type="molecule type" value="Genomic_DNA"/>
</dbReference>
<dbReference type="RefSeq" id="WP_332081938.1">
    <property type="nucleotide sequence ID" value="NZ_JAZHYN010000027.1"/>
</dbReference>
<evidence type="ECO:0000313" key="4">
    <source>
        <dbReference type="Proteomes" id="UP001350748"/>
    </source>
</evidence>
<gene>
    <name evidence="3" type="ORF">V3H18_10265</name>
</gene>
<evidence type="ECO:0000313" key="3">
    <source>
        <dbReference type="EMBL" id="MEF3366916.1"/>
    </source>
</evidence>
<keyword evidence="1" id="KW-0812">Transmembrane</keyword>
<dbReference type="Proteomes" id="UP001350748">
    <property type="component" value="Unassembled WGS sequence"/>
</dbReference>
<keyword evidence="1" id="KW-0472">Membrane</keyword>
<keyword evidence="1" id="KW-1133">Transmembrane helix</keyword>
<organism evidence="3 4">
    <name type="scientific">Methylocystis borbori</name>
    <dbReference type="NCBI Taxonomy" id="3118750"/>
    <lineage>
        <taxon>Bacteria</taxon>
        <taxon>Pseudomonadati</taxon>
        <taxon>Pseudomonadota</taxon>
        <taxon>Alphaproteobacteria</taxon>
        <taxon>Hyphomicrobiales</taxon>
        <taxon>Methylocystaceae</taxon>
        <taxon>Methylocystis</taxon>
    </lineage>
</organism>
<protein>
    <submittedName>
        <fullName evidence="3">Uncharacterized protein</fullName>
    </submittedName>
</protein>
<evidence type="ECO:0000256" key="1">
    <source>
        <dbReference type="SAM" id="Phobius"/>
    </source>
</evidence>
<keyword evidence="2" id="KW-0732">Signal</keyword>
<feature type="transmembrane region" description="Helical" evidence="1">
    <location>
        <begin position="36"/>
        <end position="54"/>
    </location>
</feature>
<keyword evidence="4" id="KW-1185">Reference proteome</keyword>
<evidence type="ECO:0000256" key="2">
    <source>
        <dbReference type="SAM" id="SignalP"/>
    </source>
</evidence>
<proteinExistence type="predicted"/>
<sequence length="190" mass="18510">MVDQDSAAKRLGLAIIAAIACAYAAAGAGVSDAPSVGAICGAAGYSIVSARYGVRPSSADIAKEDLWAAGVMAAIGFLFKTDSLDLPETTKAAVVAAMVVAGATEIVKGAGVSAGFNALMATAVVAILCSVLAGGIHALGGNDLLIGAATGFVVVIIGLSPISAYIGAILGASLRLGIDNGFQAIAGLFR</sequence>
<feature type="transmembrane region" description="Helical" evidence="1">
    <location>
        <begin position="119"/>
        <end position="139"/>
    </location>
</feature>
<reference evidence="3 4" key="1">
    <citation type="submission" date="2024-02" db="EMBL/GenBank/DDBJ databases">
        <authorList>
            <person name="Grouzdev D."/>
        </authorList>
    </citation>
    <scope>NUCLEOTIDE SEQUENCE [LARGE SCALE GENOMIC DNA]</scope>
    <source>
        <strain evidence="3 4">9N</strain>
    </source>
</reference>
<accession>A0ABU7XHQ5</accession>
<feature type="transmembrane region" description="Helical" evidence="1">
    <location>
        <begin position="145"/>
        <end position="170"/>
    </location>
</feature>
<feature type="signal peptide" evidence="2">
    <location>
        <begin position="1"/>
        <end position="24"/>
    </location>
</feature>